<keyword evidence="5" id="KW-1185">Reference proteome</keyword>
<gene>
    <name evidence="4" type="ORF">J2S57_003359</name>
</gene>
<feature type="region of interest" description="Disordered" evidence="1">
    <location>
        <begin position="1"/>
        <end position="22"/>
    </location>
</feature>
<feature type="compositionally biased region" description="Acidic residues" evidence="1">
    <location>
        <begin position="8"/>
        <end position="22"/>
    </location>
</feature>
<evidence type="ECO:0000256" key="2">
    <source>
        <dbReference type="SAM" id="Phobius"/>
    </source>
</evidence>
<keyword evidence="2" id="KW-1133">Transmembrane helix</keyword>
<dbReference type="Gene3D" id="3.30.70.1070">
    <property type="entry name" value="Sporulation related repeat"/>
    <property type="match status" value="1"/>
</dbReference>
<keyword evidence="2" id="KW-0472">Membrane</keyword>
<accession>A0ABT9P5Z2</accession>
<evidence type="ECO:0000313" key="5">
    <source>
        <dbReference type="Proteomes" id="UP001235712"/>
    </source>
</evidence>
<dbReference type="EMBL" id="JAUSQZ010000001">
    <property type="protein sequence ID" value="MDP9827610.1"/>
    <property type="molecule type" value="Genomic_DNA"/>
</dbReference>
<dbReference type="SUPFAM" id="SSF110997">
    <property type="entry name" value="Sporulation related repeat"/>
    <property type="match status" value="1"/>
</dbReference>
<evidence type="ECO:0000256" key="1">
    <source>
        <dbReference type="SAM" id="MobiDB-lite"/>
    </source>
</evidence>
<keyword evidence="2" id="KW-0812">Transmembrane</keyword>
<feature type="domain" description="SPOR" evidence="3">
    <location>
        <begin position="81"/>
        <end position="165"/>
    </location>
</feature>
<proteinExistence type="predicted"/>
<dbReference type="InterPro" id="IPR036680">
    <property type="entry name" value="SPOR-like_sf"/>
</dbReference>
<name>A0ABT9P5Z2_9ACTN</name>
<feature type="transmembrane region" description="Helical" evidence="2">
    <location>
        <begin position="38"/>
        <end position="58"/>
    </location>
</feature>
<organism evidence="4 5">
    <name type="scientific">Kineosporia succinea</name>
    <dbReference type="NCBI Taxonomy" id="84632"/>
    <lineage>
        <taxon>Bacteria</taxon>
        <taxon>Bacillati</taxon>
        <taxon>Actinomycetota</taxon>
        <taxon>Actinomycetes</taxon>
        <taxon>Kineosporiales</taxon>
        <taxon>Kineosporiaceae</taxon>
        <taxon>Kineosporia</taxon>
    </lineage>
</organism>
<dbReference type="Proteomes" id="UP001235712">
    <property type="component" value="Unassembled WGS sequence"/>
</dbReference>
<evidence type="ECO:0000259" key="3">
    <source>
        <dbReference type="PROSITE" id="PS51724"/>
    </source>
</evidence>
<dbReference type="RefSeq" id="WP_307243890.1">
    <property type="nucleotide sequence ID" value="NZ_JAUSQZ010000001.1"/>
</dbReference>
<reference evidence="4 5" key="1">
    <citation type="submission" date="2023-07" db="EMBL/GenBank/DDBJ databases">
        <title>Sequencing the genomes of 1000 actinobacteria strains.</title>
        <authorList>
            <person name="Klenk H.-P."/>
        </authorList>
    </citation>
    <scope>NUCLEOTIDE SEQUENCE [LARGE SCALE GENOMIC DNA]</scope>
    <source>
        <strain evidence="4 5">DSM 44388</strain>
    </source>
</reference>
<sequence>MTELSSDLAEEPAPEEISEEPETGLLSRWSLQTPGIDIFWPILAVVLTTVVIVVASVAHSSMAAVGVGDPRTDWAASPSPAMDAPFVVVQVSSRPTQAQAQAEAQKLIMAKFNAGVLRSDFYEPMNKGWYVVFVGPFENSTAGKAQAEAVTRQIEGSLVRTLRRR</sequence>
<dbReference type="Pfam" id="PF05036">
    <property type="entry name" value="SPOR"/>
    <property type="match status" value="1"/>
</dbReference>
<comment type="caution">
    <text evidence="4">The sequence shown here is derived from an EMBL/GenBank/DDBJ whole genome shotgun (WGS) entry which is preliminary data.</text>
</comment>
<dbReference type="InterPro" id="IPR007730">
    <property type="entry name" value="SPOR-like_dom"/>
</dbReference>
<evidence type="ECO:0000313" key="4">
    <source>
        <dbReference type="EMBL" id="MDP9827610.1"/>
    </source>
</evidence>
<dbReference type="PROSITE" id="PS51724">
    <property type="entry name" value="SPOR"/>
    <property type="match status" value="1"/>
</dbReference>
<protein>
    <recommendedName>
        <fullName evidence="3">SPOR domain-containing protein</fullName>
    </recommendedName>
</protein>